<organism evidence="8 9">
    <name type="scientific">Pseudacidovorax intermedius</name>
    <dbReference type="NCBI Taxonomy" id="433924"/>
    <lineage>
        <taxon>Bacteria</taxon>
        <taxon>Pseudomonadati</taxon>
        <taxon>Pseudomonadota</taxon>
        <taxon>Betaproteobacteria</taxon>
        <taxon>Burkholderiales</taxon>
        <taxon>Comamonadaceae</taxon>
        <taxon>Pseudacidovorax</taxon>
    </lineage>
</organism>
<evidence type="ECO:0000256" key="3">
    <source>
        <dbReference type="ARBA" id="ARBA00023125"/>
    </source>
</evidence>
<dbReference type="InterPro" id="IPR009057">
    <property type="entry name" value="Homeodomain-like_sf"/>
</dbReference>
<proteinExistence type="predicted"/>
<dbReference type="PANTHER" id="PTHR30055:SF223">
    <property type="entry name" value="HTH-TYPE TRANSCRIPTIONAL REGULATOR UIDR"/>
    <property type="match status" value="1"/>
</dbReference>
<dbReference type="InterPro" id="IPR050109">
    <property type="entry name" value="HTH-type_TetR-like_transc_reg"/>
</dbReference>
<dbReference type="Gene3D" id="1.10.357.10">
    <property type="entry name" value="Tetracycline Repressor, domain 2"/>
    <property type="match status" value="1"/>
</dbReference>
<dbReference type="AlphaFoldDB" id="A0A147H091"/>
<dbReference type="SUPFAM" id="SSF46689">
    <property type="entry name" value="Homeodomain-like"/>
    <property type="match status" value="1"/>
</dbReference>
<protein>
    <recommendedName>
        <fullName evidence="7">HTH tetR-type domain-containing protein</fullName>
    </recommendedName>
</protein>
<dbReference type="InterPro" id="IPR039538">
    <property type="entry name" value="BetI_C"/>
</dbReference>
<evidence type="ECO:0000256" key="6">
    <source>
        <dbReference type="SAM" id="MobiDB-lite"/>
    </source>
</evidence>
<keyword evidence="9" id="KW-1185">Reference proteome</keyword>
<dbReference type="PRINTS" id="PR00455">
    <property type="entry name" value="HTHTETR"/>
</dbReference>
<keyword evidence="3 5" id="KW-0238">DNA-binding</keyword>
<evidence type="ECO:0000256" key="4">
    <source>
        <dbReference type="ARBA" id="ARBA00023163"/>
    </source>
</evidence>
<evidence type="ECO:0000313" key="8">
    <source>
        <dbReference type="EMBL" id="KTT23331.1"/>
    </source>
</evidence>
<evidence type="ECO:0000256" key="5">
    <source>
        <dbReference type="PROSITE-ProRule" id="PRU00335"/>
    </source>
</evidence>
<keyword evidence="2" id="KW-0805">Transcription regulation</keyword>
<evidence type="ECO:0000256" key="2">
    <source>
        <dbReference type="ARBA" id="ARBA00023015"/>
    </source>
</evidence>
<gene>
    <name evidence="8" type="ORF">NS331_07450</name>
</gene>
<dbReference type="Pfam" id="PF13977">
    <property type="entry name" value="TetR_C_6"/>
    <property type="match status" value="1"/>
</dbReference>
<dbReference type="InterPro" id="IPR001647">
    <property type="entry name" value="HTH_TetR"/>
</dbReference>
<feature type="region of interest" description="Disordered" evidence="6">
    <location>
        <begin position="1"/>
        <end position="22"/>
    </location>
</feature>
<reference evidence="8 9" key="1">
    <citation type="journal article" date="2016" name="Front. Microbiol.">
        <title>Genomic Resource of Rice Seed Associated Bacteria.</title>
        <authorList>
            <person name="Midha S."/>
            <person name="Bansal K."/>
            <person name="Sharma S."/>
            <person name="Kumar N."/>
            <person name="Patil P.P."/>
            <person name="Chaudhry V."/>
            <person name="Patil P.B."/>
        </authorList>
    </citation>
    <scope>NUCLEOTIDE SEQUENCE [LARGE SCALE GENOMIC DNA]</scope>
    <source>
        <strain evidence="8 9">NS331</strain>
    </source>
</reference>
<dbReference type="PANTHER" id="PTHR30055">
    <property type="entry name" value="HTH-TYPE TRANSCRIPTIONAL REGULATOR RUTR"/>
    <property type="match status" value="1"/>
</dbReference>
<dbReference type="InterPro" id="IPR036271">
    <property type="entry name" value="Tet_transcr_reg_TetR-rel_C_sf"/>
</dbReference>
<dbReference type="PROSITE" id="PS50977">
    <property type="entry name" value="HTH_TETR_2"/>
    <property type="match status" value="1"/>
</dbReference>
<feature type="DNA-binding region" description="H-T-H motif" evidence="5">
    <location>
        <begin position="44"/>
        <end position="63"/>
    </location>
</feature>
<evidence type="ECO:0000259" key="7">
    <source>
        <dbReference type="PROSITE" id="PS50977"/>
    </source>
</evidence>
<comment type="caution">
    <text evidence="8">The sequence shown here is derived from an EMBL/GenBank/DDBJ whole genome shotgun (WGS) entry which is preliminary data.</text>
</comment>
<accession>A0A147H091</accession>
<dbReference type="Pfam" id="PF00440">
    <property type="entry name" value="TetR_N"/>
    <property type="match status" value="1"/>
</dbReference>
<name>A0A147H091_9BURK</name>
<dbReference type="SUPFAM" id="SSF48498">
    <property type="entry name" value="Tetracyclin repressor-like, C-terminal domain"/>
    <property type="match status" value="1"/>
</dbReference>
<dbReference type="GO" id="GO:0003700">
    <property type="term" value="F:DNA-binding transcription factor activity"/>
    <property type="evidence" value="ECO:0007669"/>
    <property type="project" value="TreeGrafter"/>
</dbReference>
<dbReference type="EMBL" id="LDSL01000050">
    <property type="protein sequence ID" value="KTT23331.1"/>
    <property type="molecule type" value="Genomic_DNA"/>
</dbReference>
<feature type="domain" description="HTH tetR-type" evidence="7">
    <location>
        <begin position="21"/>
        <end position="81"/>
    </location>
</feature>
<dbReference type="GO" id="GO:0000976">
    <property type="term" value="F:transcription cis-regulatory region binding"/>
    <property type="evidence" value="ECO:0007669"/>
    <property type="project" value="TreeGrafter"/>
</dbReference>
<sequence length="213" mass="23169">MPSNARISVMDPEPPPQDKGGARRRQVLEAAARCFSEHGFRGASIQRICEAAGMSPGHVYHYFRNKEAIVAGIVEQDLQDTLARIQRMRERGQNQGVLAACLGEVDTGVARCAGEPARLQLEILAEANRSPAIAAVLQQADRLKRDELLALLRALPSLRGLSAAELKARVAVMCTLFEGLAVRTLLDPTLDRAATGQAISRVVRLLLEQPEET</sequence>
<evidence type="ECO:0000313" key="9">
    <source>
        <dbReference type="Proteomes" id="UP000072741"/>
    </source>
</evidence>
<evidence type="ECO:0000256" key="1">
    <source>
        <dbReference type="ARBA" id="ARBA00022491"/>
    </source>
</evidence>
<keyword evidence="1" id="KW-0678">Repressor</keyword>
<keyword evidence="4" id="KW-0804">Transcription</keyword>
<dbReference type="Proteomes" id="UP000072741">
    <property type="component" value="Unassembled WGS sequence"/>
</dbReference>